<keyword evidence="3" id="KW-0479">Metal-binding</keyword>
<dbReference type="EMBL" id="CP002105">
    <property type="protein sequence ID" value="ADL13025.1"/>
    <property type="molecule type" value="Genomic_DNA"/>
</dbReference>
<dbReference type="Pfam" id="PF00037">
    <property type="entry name" value="Fer4"/>
    <property type="match status" value="1"/>
</dbReference>
<reference evidence="8 9" key="1">
    <citation type="journal article" date="2010" name="Stand. Genomic Sci.">
        <title>Complete genome sequence of Acetohalobium arabaticum type strain (Z-7288).</title>
        <authorList>
            <person name="Sikorski J."/>
            <person name="Lapidus A."/>
            <person name="Chertkov O."/>
            <person name="Lucas S."/>
            <person name="Copeland A."/>
            <person name="Glavina Del Rio T."/>
            <person name="Nolan M."/>
            <person name="Tice H."/>
            <person name="Cheng J.F."/>
            <person name="Han C."/>
            <person name="Brambilla E."/>
            <person name="Pitluck S."/>
            <person name="Liolios K."/>
            <person name="Ivanova N."/>
            <person name="Mavromatis K."/>
            <person name="Mikhailova N."/>
            <person name="Pati A."/>
            <person name="Bruce D."/>
            <person name="Detter C."/>
            <person name="Tapia R."/>
            <person name="Goodwin L."/>
            <person name="Chen A."/>
            <person name="Palaniappan K."/>
            <person name="Land M."/>
            <person name="Hauser L."/>
            <person name="Chang Y.J."/>
            <person name="Jeffries C.D."/>
            <person name="Rohde M."/>
            <person name="Goker M."/>
            <person name="Spring S."/>
            <person name="Woyke T."/>
            <person name="Bristow J."/>
            <person name="Eisen J.A."/>
            <person name="Markowitz V."/>
            <person name="Hugenholtz P."/>
            <person name="Kyrpides N.C."/>
            <person name="Klenk H.P."/>
        </authorList>
    </citation>
    <scope>NUCLEOTIDE SEQUENCE [LARGE SCALE GENOMIC DNA]</scope>
    <source>
        <strain evidence="9">ATCC 49924 / DSM 5501 / Z-7288</strain>
    </source>
</reference>
<feature type="domain" description="4Fe-4S ferredoxin-type" evidence="7">
    <location>
        <begin position="107"/>
        <end position="138"/>
    </location>
</feature>
<dbReference type="AlphaFoldDB" id="D9QR84"/>
<evidence type="ECO:0000256" key="2">
    <source>
        <dbReference type="ARBA" id="ARBA00022485"/>
    </source>
</evidence>
<keyword evidence="2" id="KW-0004">4Fe-4S</keyword>
<evidence type="ECO:0000256" key="5">
    <source>
        <dbReference type="ARBA" id="ARBA00023004"/>
    </source>
</evidence>
<proteinExistence type="predicted"/>
<dbReference type="GO" id="GO:0051539">
    <property type="term" value="F:4 iron, 4 sulfur cluster binding"/>
    <property type="evidence" value="ECO:0007669"/>
    <property type="project" value="UniProtKB-KW"/>
</dbReference>
<protein>
    <submittedName>
        <fullName evidence="8">4Fe-4S ferredoxin iron-sulfur binding domain protein</fullName>
    </submittedName>
</protein>
<evidence type="ECO:0000313" key="9">
    <source>
        <dbReference type="Proteomes" id="UP000001661"/>
    </source>
</evidence>
<keyword evidence="1" id="KW-0813">Transport</keyword>
<feature type="domain" description="4Fe-4S ferredoxin-type" evidence="7">
    <location>
        <begin position="77"/>
        <end position="106"/>
    </location>
</feature>
<dbReference type="OrthoDB" id="9810688at2"/>
<dbReference type="InterPro" id="IPR017900">
    <property type="entry name" value="4Fe4S_Fe_S_CS"/>
</dbReference>
<keyword evidence="5" id="KW-0408">Iron</keyword>
<dbReference type="Proteomes" id="UP000001661">
    <property type="component" value="Chromosome"/>
</dbReference>
<accession>D9QR84</accession>
<feature type="domain" description="4Fe-4S ferredoxin-type" evidence="7">
    <location>
        <begin position="3"/>
        <end position="33"/>
    </location>
</feature>
<dbReference type="GO" id="GO:0046872">
    <property type="term" value="F:metal ion binding"/>
    <property type="evidence" value="ECO:0007669"/>
    <property type="project" value="UniProtKB-KW"/>
</dbReference>
<keyword evidence="4" id="KW-0249">Electron transport</keyword>
<dbReference type="KEGG" id="aar:Acear_1518"/>
<dbReference type="HOGENOM" id="CLU_043374_3_2_9"/>
<evidence type="ECO:0000259" key="7">
    <source>
        <dbReference type="PROSITE" id="PS51379"/>
    </source>
</evidence>
<dbReference type="InterPro" id="IPR017896">
    <property type="entry name" value="4Fe4S_Fe-S-bd"/>
</dbReference>
<evidence type="ECO:0000313" key="8">
    <source>
        <dbReference type="EMBL" id="ADL13025.1"/>
    </source>
</evidence>
<organism evidence="8 9">
    <name type="scientific">Acetohalobium arabaticum (strain ATCC 49924 / DSM 5501 / Z-7288)</name>
    <dbReference type="NCBI Taxonomy" id="574087"/>
    <lineage>
        <taxon>Bacteria</taxon>
        <taxon>Bacillati</taxon>
        <taxon>Bacillota</taxon>
        <taxon>Clostridia</taxon>
        <taxon>Halanaerobiales</taxon>
        <taxon>Halobacteroidaceae</taxon>
        <taxon>Acetohalobium</taxon>
    </lineage>
</organism>
<dbReference type="STRING" id="574087.Acear_1518"/>
<dbReference type="PROSITE" id="PS00198">
    <property type="entry name" value="4FE4S_FER_1"/>
    <property type="match status" value="1"/>
</dbReference>
<evidence type="ECO:0000256" key="6">
    <source>
        <dbReference type="ARBA" id="ARBA00023014"/>
    </source>
</evidence>
<gene>
    <name evidence="8" type="ordered locus">Acear_1518</name>
</gene>
<dbReference type="CDD" id="cd10550">
    <property type="entry name" value="DMSOR_beta_like"/>
    <property type="match status" value="1"/>
</dbReference>
<dbReference type="PANTHER" id="PTHR42859">
    <property type="entry name" value="OXIDOREDUCTASE"/>
    <property type="match status" value="1"/>
</dbReference>
<dbReference type="SUPFAM" id="SSF54862">
    <property type="entry name" value="4Fe-4S ferredoxins"/>
    <property type="match status" value="1"/>
</dbReference>
<keyword evidence="6" id="KW-0411">Iron-sulfur</keyword>
<dbReference type="PANTHER" id="PTHR42859:SF10">
    <property type="entry name" value="DIMETHYLSULFOXIDE REDUCTASE CHAIN B"/>
    <property type="match status" value="1"/>
</dbReference>
<name>D9QR84_ACEAZ</name>
<evidence type="ECO:0000256" key="3">
    <source>
        <dbReference type="ARBA" id="ARBA00022723"/>
    </source>
</evidence>
<dbReference type="eggNOG" id="COG1142">
    <property type="taxonomic scope" value="Bacteria"/>
</dbReference>
<dbReference type="Gene3D" id="3.30.70.20">
    <property type="match status" value="2"/>
</dbReference>
<evidence type="ECO:0000256" key="1">
    <source>
        <dbReference type="ARBA" id="ARBA00022448"/>
    </source>
</evidence>
<dbReference type="Pfam" id="PF13247">
    <property type="entry name" value="Fer4_11"/>
    <property type="match status" value="1"/>
</dbReference>
<evidence type="ECO:0000256" key="4">
    <source>
        <dbReference type="ARBA" id="ARBA00022982"/>
    </source>
</evidence>
<dbReference type="InterPro" id="IPR050294">
    <property type="entry name" value="RnfB_subfamily"/>
</dbReference>
<dbReference type="PROSITE" id="PS51379">
    <property type="entry name" value="4FE4S_FER_2"/>
    <property type="match status" value="4"/>
</dbReference>
<keyword evidence="9" id="KW-1185">Reference proteome</keyword>
<sequence length="161" mass="17724">MKKTLLINPEKCIGCRTCELMCSLEHESEFNPSLARITMINFPEEIDTIPITCLHCEDPSCQEACPTGAINKIEETGAVVIDHDKCIGCNMCMMVCPIGIISTAETETSAHNSKCDLCGGEPECVEFCPTGALEYGRPDEVLLDRKKKLAKRLNNLIEEAI</sequence>
<feature type="domain" description="4Fe-4S ferredoxin-type" evidence="7">
    <location>
        <begin position="42"/>
        <end position="75"/>
    </location>
</feature>
<dbReference type="RefSeq" id="WP_013278470.1">
    <property type="nucleotide sequence ID" value="NC_014378.1"/>
</dbReference>